<keyword evidence="10" id="KW-0378">Hydrolase</keyword>
<dbReference type="EMBL" id="JAPDRK010000001">
    <property type="protein sequence ID" value="KAJ9617149.1"/>
    <property type="molecule type" value="Genomic_DNA"/>
</dbReference>
<dbReference type="EC" id="4.6.1.16" evidence="2"/>
<protein>
    <recommendedName>
        <fullName evidence="2">tRNA-intron lyase</fullName>
        <ecNumber evidence="2">4.6.1.16</ecNumber>
    </recommendedName>
    <alternativeName>
        <fullName evidence="5">tRNA-intron endonuclease Sen2</fullName>
    </alternativeName>
</protein>
<dbReference type="InterPro" id="IPR036167">
    <property type="entry name" value="tRNA_intron_Endo_cat-like_sf"/>
</dbReference>
<dbReference type="PANTHER" id="PTHR21227">
    <property type="entry name" value="TRNA-SPLICING ENDONUCLEASE SUBUNIT SEN2"/>
    <property type="match status" value="1"/>
</dbReference>
<feature type="region of interest" description="Disordered" evidence="8">
    <location>
        <begin position="319"/>
        <end position="346"/>
    </location>
</feature>
<feature type="compositionally biased region" description="Basic and acidic residues" evidence="8">
    <location>
        <begin position="127"/>
        <end position="167"/>
    </location>
</feature>
<accession>A0AA38XPC4</accession>
<name>A0AA38XPC4_9EURO</name>
<evidence type="ECO:0000256" key="4">
    <source>
        <dbReference type="ARBA" id="ARBA00023239"/>
    </source>
</evidence>
<dbReference type="GO" id="GO:0000213">
    <property type="term" value="F:tRNA-intron lyase activity"/>
    <property type="evidence" value="ECO:0007669"/>
    <property type="project" value="UniProtKB-EC"/>
</dbReference>
<feature type="compositionally biased region" description="Low complexity" evidence="8">
    <location>
        <begin position="7"/>
        <end position="22"/>
    </location>
</feature>
<dbReference type="CDD" id="cd22363">
    <property type="entry name" value="tRNA-intron_lyase_C"/>
    <property type="match status" value="1"/>
</dbReference>
<dbReference type="InterPro" id="IPR011856">
    <property type="entry name" value="tRNA_endonuc-like_dom_sf"/>
</dbReference>
<evidence type="ECO:0000256" key="8">
    <source>
        <dbReference type="SAM" id="MobiDB-lite"/>
    </source>
</evidence>
<feature type="domain" description="tRNA intron endonuclease catalytic" evidence="9">
    <location>
        <begin position="408"/>
        <end position="506"/>
    </location>
</feature>
<comment type="catalytic activity">
    <reaction evidence="6">
        <text>pretRNA = a 3'-half-tRNA molecule with a 5'-OH end + a 5'-half-tRNA molecule with a 2',3'-cyclic phosphate end + an intron with a 2',3'-cyclic phosphate and a 5'-hydroxyl terminus.</text>
        <dbReference type="EC" id="4.6.1.16"/>
    </reaction>
</comment>
<evidence type="ECO:0000256" key="6">
    <source>
        <dbReference type="ARBA" id="ARBA00034031"/>
    </source>
</evidence>
<dbReference type="PIRSF" id="PIRSF011789">
    <property type="entry name" value="tRNA_splic_SEN2"/>
    <property type="match status" value="1"/>
</dbReference>
<comment type="caution">
    <text evidence="10">The sequence shown here is derived from an EMBL/GenBank/DDBJ whole genome shotgun (WGS) entry which is preliminary data.</text>
</comment>
<comment type="similarity">
    <text evidence="1">Belongs to the tRNA-intron endonuclease family.</text>
</comment>
<evidence type="ECO:0000256" key="2">
    <source>
        <dbReference type="ARBA" id="ARBA00012573"/>
    </source>
</evidence>
<feature type="region of interest" description="Disordered" evidence="8">
    <location>
        <begin position="112"/>
        <end position="213"/>
    </location>
</feature>
<evidence type="ECO:0000256" key="1">
    <source>
        <dbReference type="ARBA" id="ARBA00008078"/>
    </source>
</evidence>
<evidence type="ECO:0000256" key="3">
    <source>
        <dbReference type="ARBA" id="ARBA00022694"/>
    </source>
</evidence>
<feature type="region of interest" description="Disordered" evidence="8">
    <location>
        <begin position="1"/>
        <end position="29"/>
    </location>
</feature>
<dbReference type="InterPro" id="IPR006676">
    <property type="entry name" value="tRNA_splic"/>
</dbReference>
<gene>
    <name evidence="10" type="primary">SEN2</name>
    <name evidence="10" type="ORF">H2200_000870</name>
</gene>
<dbReference type="GO" id="GO:0005737">
    <property type="term" value="C:cytoplasm"/>
    <property type="evidence" value="ECO:0007669"/>
    <property type="project" value="TreeGrafter"/>
</dbReference>
<dbReference type="GO" id="GO:0000214">
    <property type="term" value="C:tRNA-intron endonuclease complex"/>
    <property type="evidence" value="ECO:0007669"/>
    <property type="project" value="InterPro"/>
</dbReference>
<sequence length="548" mass="62077">MASASTQPATAEVPAAKAATPKPQRRPKKPNYAQIHRHLLPVQVYPLPVLIPHNPLSLVAIALSYLTQVLAPPARPTYNGYFSSATSSIHVTDPHTVRKLWEMGFFGRGSLSRSEPNWLENRKKKGKTAEENTVSRREQRRQVKQDRARKEQEEIDQKLSEETERNNRLITDVPEPSRVNDLRRNSESNEQTDHVSDHRTPLGERLQNGNLNGHMNGVLRENILKSNMQNISNIDGVLESASGTVTPTPEEDKENGSIHGFEEWKLAIEANGLPTPPPTSTCSETSVADGRPVERLRRTKTVHFSPTVEAREFDLTSPVISPIKSPGTSPLEDAKPLTETPSEQENQEHLNLSLEEAFFLSYALGVLNVYCDDSNTILPPTSLLSLFRRHSYHPPRSLSLSAELDDPFMVSYAVYHHYRSLGWVVRSGVKFSTDYLLYNRGPAFSHADFAVIIIPSFSHRYWTESVSAEQRKAIEKKTNKKNWWWLHGVNRVQAQVRKQLVLCYVDIPPPLKGEENGTSKDMDIALLLSRYKIRDINVKRWTPNRSRD</sequence>
<proteinExistence type="inferred from homology"/>
<dbReference type="Proteomes" id="UP001172673">
    <property type="component" value="Unassembled WGS sequence"/>
</dbReference>
<dbReference type="Pfam" id="PF01974">
    <property type="entry name" value="tRNA_int_endo"/>
    <property type="match status" value="1"/>
</dbReference>
<organism evidence="10 11">
    <name type="scientific">Cladophialophora chaetospira</name>
    <dbReference type="NCBI Taxonomy" id="386627"/>
    <lineage>
        <taxon>Eukaryota</taxon>
        <taxon>Fungi</taxon>
        <taxon>Dikarya</taxon>
        <taxon>Ascomycota</taxon>
        <taxon>Pezizomycotina</taxon>
        <taxon>Eurotiomycetes</taxon>
        <taxon>Chaetothyriomycetidae</taxon>
        <taxon>Chaetothyriales</taxon>
        <taxon>Herpotrichiellaceae</taxon>
        <taxon>Cladophialophora</taxon>
    </lineage>
</organism>
<feature type="active site" evidence="7">
    <location>
        <position position="498"/>
    </location>
</feature>
<dbReference type="GO" id="GO:0003676">
    <property type="term" value="F:nucleic acid binding"/>
    <property type="evidence" value="ECO:0007669"/>
    <property type="project" value="InterPro"/>
</dbReference>
<dbReference type="Gene3D" id="3.40.1350.10">
    <property type="match status" value="1"/>
</dbReference>
<dbReference type="AlphaFoldDB" id="A0AA38XPC4"/>
<keyword evidence="11" id="KW-1185">Reference proteome</keyword>
<keyword evidence="3" id="KW-0819">tRNA processing</keyword>
<keyword evidence="4 10" id="KW-0456">Lyase</keyword>
<evidence type="ECO:0000313" key="11">
    <source>
        <dbReference type="Proteomes" id="UP001172673"/>
    </source>
</evidence>
<keyword evidence="10" id="KW-0540">Nuclease</keyword>
<dbReference type="FunFam" id="3.40.1350.10:FF:000007">
    <property type="entry name" value="tRNA-splicing endonuclease subunit Sen2"/>
    <property type="match status" value="1"/>
</dbReference>
<evidence type="ECO:0000313" key="10">
    <source>
        <dbReference type="EMBL" id="KAJ9617149.1"/>
    </source>
</evidence>
<evidence type="ECO:0000256" key="7">
    <source>
        <dbReference type="PIRSR" id="PIRSR011789-1"/>
    </source>
</evidence>
<dbReference type="GO" id="GO:0000379">
    <property type="term" value="P:tRNA-type intron splice site recognition and cleavage"/>
    <property type="evidence" value="ECO:0007669"/>
    <property type="project" value="TreeGrafter"/>
</dbReference>
<evidence type="ECO:0000256" key="5">
    <source>
        <dbReference type="ARBA" id="ARBA00032432"/>
    </source>
</evidence>
<feature type="active site" evidence="7">
    <location>
        <position position="446"/>
    </location>
</feature>
<dbReference type="InterPro" id="IPR006677">
    <property type="entry name" value="tRNA_intron_Endonuc_cat-like"/>
</dbReference>
<feature type="compositionally biased region" description="Basic and acidic residues" evidence="8">
    <location>
        <begin position="178"/>
        <end position="202"/>
    </location>
</feature>
<keyword evidence="10" id="KW-0255">Endonuclease</keyword>
<dbReference type="PANTHER" id="PTHR21227:SF0">
    <property type="entry name" value="TRNA-SPLICING ENDONUCLEASE SUBUNIT SEN2"/>
    <property type="match status" value="1"/>
</dbReference>
<dbReference type="InterPro" id="IPR016589">
    <property type="entry name" value="tRNA_splic_SEN2"/>
</dbReference>
<evidence type="ECO:0000259" key="9">
    <source>
        <dbReference type="Pfam" id="PF01974"/>
    </source>
</evidence>
<reference evidence="10" key="1">
    <citation type="submission" date="2022-10" db="EMBL/GenBank/DDBJ databases">
        <title>Culturing micro-colonial fungi from biological soil crusts in the Mojave desert and describing Neophaeococcomyces mojavensis, and introducing the new genera and species Taxawa tesnikishii.</title>
        <authorList>
            <person name="Kurbessoian T."/>
            <person name="Stajich J.E."/>
        </authorList>
    </citation>
    <scope>NUCLEOTIDE SEQUENCE</scope>
    <source>
        <strain evidence="10">TK_41</strain>
    </source>
</reference>
<feature type="active site" evidence="7">
    <location>
        <position position="438"/>
    </location>
</feature>
<dbReference type="SUPFAM" id="SSF53032">
    <property type="entry name" value="tRNA-intron endonuclease catalytic domain-like"/>
    <property type="match status" value="1"/>
</dbReference>